<proteinExistence type="predicted"/>
<sequence length="183" mass="19358">MKLFSLITCLLISSTLIAQEISSTPTIPDDRRAKSIYLEALGNGLTISLNYDTRFAKGRNDGLEARIGVGGLGLSGTDDQGNNVTVGLVTIPIMLNYIVGNRRSGLELGAGATILSVSSSADVDGQVDDFVENGVGASGFFNVGYRAQPLRNGPIFRLTWTPAFNAAGFSPSWFGISLGYAFK</sequence>
<organism evidence="2">
    <name type="scientific">Roseihalotalea indica</name>
    <dbReference type="NCBI Taxonomy" id="2867963"/>
    <lineage>
        <taxon>Bacteria</taxon>
        <taxon>Pseudomonadati</taxon>
        <taxon>Bacteroidota</taxon>
        <taxon>Cytophagia</taxon>
        <taxon>Cytophagales</taxon>
        <taxon>Catalimonadaceae</taxon>
        <taxon>Roseihalotalea</taxon>
    </lineage>
</organism>
<feature type="signal peptide" evidence="1">
    <location>
        <begin position="1"/>
        <end position="18"/>
    </location>
</feature>
<reference evidence="2" key="2">
    <citation type="journal article" date="2024" name="Antonie Van Leeuwenhoek">
        <title>Roseihalotalea indica gen. nov., sp. nov., a halophilic Bacteroidetes from mesopelagic Southwest Indian Ocean with higher carbohydrate metabolic potential.</title>
        <authorList>
            <person name="Chen B."/>
            <person name="Zhang M."/>
            <person name="Lin D."/>
            <person name="Ye J."/>
            <person name="Tang K."/>
        </authorList>
    </citation>
    <scope>NUCLEOTIDE SEQUENCE</scope>
    <source>
        <strain evidence="2">TK19036</strain>
    </source>
</reference>
<evidence type="ECO:0008006" key="3">
    <source>
        <dbReference type="Google" id="ProtNLM"/>
    </source>
</evidence>
<dbReference type="AlphaFoldDB" id="A0AA49JER8"/>
<keyword evidence="1" id="KW-0732">Signal</keyword>
<feature type="chain" id="PRO_5041374707" description="Outer membrane protein beta-barrel domain-containing protein" evidence="1">
    <location>
        <begin position="19"/>
        <end position="183"/>
    </location>
</feature>
<reference evidence="2" key="1">
    <citation type="journal article" date="2023" name="Comput. Struct. Biotechnol. J.">
        <title>Discovery of a novel marine Bacteroidetes with a rich repertoire of carbohydrate-active enzymes.</title>
        <authorList>
            <person name="Chen B."/>
            <person name="Liu G."/>
            <person name="Chen Q."/>
            <person name="Wang H."/>
            <person name="Liu L."/>
            <person name="Tang K."/>
        </authorList>
    </citation>
    <scope>NUCLEOTIDE SEQUENCE</scope>
    <source>
        <strain evidence="2">TK19036</strain>
    </source>
</reference>
<evidence type="ECO:0000256" key="1">
    <source>
        <dbReference type="SAM" id="SignalP"/>
    </source>
</evidence>
<dbReference type="EMBL" id="CP120682">
    <property type="protein sequence ID" value="WKN38438.1"/>
    <property type="molecule type" value="Genomic_DNA"/>
</dbReference>
<protein>
    <recommendedName>
        <fullName evidence="3">Outer membrane protein beta-barrel domain-containing protein</fullName>
    </recommendedName>
</protein>
<accession>A0AA49JER8</accession>
<name>A0AA49JER8_9BACT</name>
<evidence type="ECO:0000313" key="2">
    <source>
        <dbReference type="EMBL" id="WKN38438.1"/>
    </source>
</evidence>
<gene>
    <name evidence="2" type="ORF">K4G66_06950</name>
</gene>